<reference evidence="1 2" key="1">
    <citation type="journal article" date="2018" name="J. Allergy Clin. Immunol.">
        <title>High-quality assembly of Dermatophagoides pteronyssinus genome and transcriptome reveals a wide range of novel allergens.</title>
        <authorList>
            <person name="Liu X.Y."/>
            <person name="Yang K.Y."/>
            <person name="Wang M.Q."/>
            <person name="Kwok J.S."/>
            <person name="Zeng X."/>
            <person name="Yang Z."/>
            <person name="Xiao X.J."/>
            <person name="Lau C.P."/>
            <person name="Li Y."/>
            <person name="Huang Z.M."/>
            <person name="Ba J.G."/>
            <person name="Yim A.K."/>
            <person name="Ouyang C.Y."/>
            <person name="Ngai S.M."/>
            <person name="Chan T.F."/>
            <person name="Leung E.L."/>
            <person name="Liu L."/>
            <person name="Liu Z.G."/>
            <person name="Tsui S.K."/>
        </authorList>
    </citation>
    <scope>NUCLEOTIDE SEQUENCE [LARGE SCALE GENOMIC DNA]</scope>
    <source>
        <strain evidence="1">Derp</strain>
    </source>
</reference>
<dbReference type="Proteomes" id="UP000887458">
    <property type="component" value="Unassembled WGS sequence"/>
</dbReference>
<comment type="caution">
    <text evidence="1">The sequence shown here is derived from an EMBL/GenBank/DDBJ whole genome shotgun (WGS) entry which is preliminary data.</text>
</comment>
<name>A0ABQ8JEI4_DERPT</name>
<evidence type="ECO:0008006" key="3">
    <source>
        <dbReference type="Google" id="ProtNLM"/>
    </source>
</evidence>
<accession>A0ABQ8JEI4</accession>
<reference evidence="1 2" key="2">
    <citation type="journal article" date="2022" name="Mol. Biol. Evol.">
        <title>Comparative Genomics Reveals Insights into the Divergent Evolution of Astigmatic Mites and Household Pest Adaptations.</title>
        <authorList>
            <person name="Xiong Q."/>
            <person name="Wan A.T."/>
            <person name="Liu X."/>
            <person name="Fung C.S."/>
            <person name="Xiao X."/>
            <person name="Malainual N."/>
            <person name="Hou J."/>
            <person name="Wang L."/>
            <person name="Wang M."/>
            <person name="Yang K.Y."/>
            <person name="Cui Y."/>
            <person name="Leung E.L."/>
            <person name="Nong W."/>
            <person name="Shin S.K."/>
            <person name="Au S.W."/>
            <person name="Jeong K.Y."/>
            <person name="Chew F.T."/>
            <person name="Hui J.H."/>
            <person name="Leung T.F."/>
            <person name="Tungtrongchitr A."/>
            <person name="Zhong N."/>
            <person name="Liu Z."/>
            <person name="Tsui S.K."/>
        </authorList>
    </citation>
    <scope>NUCLEOTIDE SEQUENCE [LARGE SCALE GENOMIC DNA]</scope>
    <source>
        <strain evidence="1">Derp</strain>
    </source>
</reference>
<proteinExistence type="predicted"/>
<gene>
    <name evidence="1" type="ORF">DERP_001451</name>
</gene>
<protein>
    <recommendedName>
        <fullName evidence="3">TLC domain-containing protein</fullName>
    </recommendedName>
</protein>
<keyword evidence="2" id="KW-1185">Reference proteome</keyword>
<sequence length="73" mass="8779">MDMIWQIIYYGAIYLNKIEIFWLESIIYHHLLVSITSFDAATVFTQKKVIFIPPQWLTLLVLNFYDKQQLTTH</sequence>
<organism evidence="1 2">
    <name type="scientific">Dermatophagoides pteronyssinus</name>
    <name type="common">European house dust mite</name>
    <dbReference type="NCBI Taxonomy" id="6956"/>
    <lineage>
        <taxon>Eukaryota</taxon>
        <taxon>Metazoa</taxon>
        <taxon>Ecdysozoa</taxon>
        <taxon>Arthropoda</taxon>
        <taxon>Chelicerata</taxon>
        <taxon>Arachnida</taxon>
        <taxon>Acari</taxon>
        <taxon>Acariformes</taxon>
        <taxon>Sarcoptiformes</taxon>
        <taxon>Astigmata</taxon>
        <taxon>Psoroptidia</taxon>
        <taxon>Analgoidea</taxon>
        <taxon>Pyroglyphidae</taxon>
        <taxon>Dermatophagoidinae</taxon>
        <taxon>Dermatophagoides</taxon>
    </lineage>
</organism>
<dbReference type="EMBL" id="NJHN03000047">
    <property type="protein sequence ID" value="KAH9421010.1"/>
    <property type="molecule type" value="Genomic_DNA"/>
</dbReference>
<evidence type="ECO:0000313" key="2">
    <source>
        <dbReference type="Proteomes" id="UP000887458"/>
    </source>
</evidence>
<evidence type="ECO:0000313" key="1">
    <source>
        <dbReference type="EMBL" id="KAH9421010.1"/>
    </source>
</evidence>